<feature type="region of interest" description="Disordered" evidence="1">
    <location>
        <begin position="50"/>
        <end position="81"/>
    </location>
</feature>
<dbReference type="Proteomes" id="UP000261948">
    <property type="component" value="Unassembled WGS sequence"/>
</dbReference>
<proteinExistence type="predicted"/>
<protein>
    <submittedName>
        <fullName evidence="2">Uncharacterized protein</fullName>
    </submittedName>
</protein>
<dbReference type="AlphaFoldDB" id="A0A373FMW9"/>
<sequence length="81" mass="8280">MEIWSWLKKFFAPQTAVGARAGDSQLAWTSSSSREDDRDVFDDTYFVASAQTGGNDGAGDAGSSDCSSDSGSSDGGGGDGD</sequence>
<dbReference type="EMBL" id="QURR01000010">
    <property type="protein sequence ID" value="RGE45267.1"/>
    <property type="molecule type" value="Genomic_DNA"/>
</dbReference>
<gene>
    <name evidence="2" type="ORF">DZC30_09940</name>
</gene>
<keyword evidence="3" id="KW-1185">Reference proteome</keyword>
<feature type="compositionally biased region" description="Low complexity" evidence="1">
    <location>
        <begin position="61"/>
        <end position="72"/>
    </location>
</feature>
<accession>A0A373FMW9</accession>
<evidence type="ECO:0000313" key="3">
    <source>
        <dbReference type="Proteomes" id="UP000261948"/>
    </source>
</evidence>
<dbReference type="OrthoDB" id="8797134at2"/>
<evidence type="ECO:0000313" key="2">
    <source>
        <dbReference type="EMBL" id="RGE45267.1"/>
    </source>
</evidence>
<evidence type="ECO:0000256" key="1">
    <source>
        <dbReference type="SAM" id="MobiDB-lite"/>
    </source>
</evidence>
<reference evidence="2 3" key="1">
    <citation type="submission" date="2018-08" db="EMBL/GenBank/DDBJ databases">
        <title>Comamonas testosteroni strain SWCO2.</title>
        <authorList>
            <person name="Jiang N."/>
            <person name="Zhang X.Z."/>
        </authorList>
    </citation>
    <scope>NUCLEOTIDE SEQUENCE [LARGE SCALE GENOMIC DNA]</scope>
    <source>
        <strain evidence="2 3">SWCO2</strain>
    </source>
</reference>
<comment type="caution">
    <text evidence="2">The sequence shown here is derived from an EMBL/GenBank/DDBJ whole genome shotgun (WGS) entry which is preliminary data.</text>
</comment>
<name>A0A373FMW9_COMTE</name>
<organism evidence="2 3">
    <name type="scientific">Comamonas testosteroni</name>
    <name type="common">Pseudomonas testosteroni</name>
    <dbReference type="NCBI Taxonomy" id="285"/>
    <lineage>
        <taxon>Bacteria</taxon>
        <taxon>Pseudomonadati</taxon>
        <taxon>Pseudomonadota</taxon>
        <taxon>Betaproteobacteria</taxon>
        <taxon>Burkholderiales</taxon>
        <taxon>Comamonadaceae</taxon>
        <taxon>Comamonas</taxon>
    </lineage>
</organism>